<accession>A0ABW3TA96</accession>
<dbReference type="Proteomes" id="UP001597151">
    <property type="component" value="Unassembled WGS sequence"/>
</dbReference>
<reference evidence="2" key="1">
    <citation type="journal article" date="2019" name="Int. J. Syst. Evol. Microbiol.">
        <title>The Global Catalogue of Microorganisms (GCM) 10K type strain sequencing project: providing services to taxonomists for standard genome sequencing and annotation.</title>
        <authorList>
            <consortium name="The Broad Institute Genomics Platform"/>
            <consortium name="The Broad Institute Genome Sequencing Center for Infectious Disease"/>
            <person name="Wu L."/>
            <person name="Ma J."/>
        </authorList>
    </citation>
    <scope>NUCLEOTIDE SEQUENCE [LARGE SCALE GENOMIC DNA]</scope>
    <source>
        <strain evidence="2">CCUG 55328</strain>
    </source>
</reference>
<keyword evidence="2" id="KW-1185">Reference proteome</keyword>
<name>A0ABW3TA96_9RHOB</name>
<dbReference type="RefSeq" id="WP_380789191.1">
    <property type="nucleotide sequence ID" value="NZ_JBHTKR010000002.1"/>
</dbReference>
<gene>
    <name evidence="1" type="ORF">ACFQ3C_04170</name>
</gene>
<protein>
    <submittedName>
        <fullName evidence="1">Uncharacterized protein</fullName>
    </submittedName>
</protein>
<evidence type="ECO:0000313" key="2">
    <source>
        <dbReference type="Proteomes" id="UP001597151"/>
    </source>
</evidence>
<proteinExistence type="predicted"/>
<evidence type="ECO:0000313" key="1">
    <source>
        <dbReference type="EMBL" id="MFD1193858.1"/>
    </source>
</evidence>
<sequence length="152" mass="16756">MFLAAAAGDERIARFFILLCGSHLNACRAAFGISRLLNGPDLDASFFLVGFDGTCQGAGIALQAQSRKTASRFARLHDMAVPFFIRLYRHAGEDARTRLMRSCRLAAAMDQQGRYDGRAPMRCGHLGQYGVQYNPECRSLRQNQVALRATPA</sequence>
<organism evidence="1 2">
    <name type="scientific">Seohaeicola saemankumensis</name>
    <dbReference type="NCBI Taxonomy" id="481181"/>
    <lineage>
        <taxon>Bacteria</taxon>
        <taxon>Pseudomonadati</taxon>
        <taxon>Pseudomonadota</taxon>
        <taxon>Alphaproteobacteria</taxon>
        <taxon>Rhodobacterales</taxon>
        <taxon>Roseobacteraceae</taxon>
        <taxon>Seohaeicola</taxon>
    </lineage>
</organism>
<dbReference type="EMBL" id="JBHTKR010000002">
    <property type="protein sequence ID" value="MFD1193858.1"/>
    <property type="molecule type" value="Genomic_DNA"/>
</dbReference>
<comment type="caution">
    <text evidence="1">The sequence shown here is derived from an EMBL/GenBank/DDBJ whole genome shotgun (WGS) entry which is preliminary data.</text>
</comment>